<keyword evidence="7" id="KW-0460">Magnesium</keyword>
<gene>
    <name evidence="11" type="ORF">MQE36_16905</name>
</gene>
<sequence length="298" mass="34593">MNRKFYLFLTVLLFSSYNSFSQGAQEVMKVMTYNIWNGFDWGKDRERKEECLKWIKSKQPDVLALQELCGYTEEMLKEDAKEWGHPYVKILKTEGYPVGITSRQPILVKDRIVEGFWHGLLHCETYGIDFYIVHLSPADSDFRLREANLIAEKIQQQGNSKYVILGDFNSHSPFDEVLLKQNAILLKKQQPKKGDKYSNLRLGAFDYAVISRFISLPAIDVTNNFIPVEARYTFPTPALIKPDFTKEEIIQQRQRIDYIFTSPLMSRSCVNAEVFNSGITDKLSDHYPVMASFKLKKE</sequence>
<dbReference type="RefSeq" id="WP_242937150.1">
    <property type="nucleotide sequence ID" value="NZ_CP094326.1"/>
</dbReference>
<keyword evidence="12" id="KW-1185">Reference proteome</keyword>
<evidence type="ECO:0000313" key="12">
    <source>
        <dbReference type="Proteomes" id="UP000829476"/>
    </source>
</evidence>
<organism evidence="11 12">
    <name type="scientific">Zhouia spongiae</name>
    <dbReference type="NCBI Taxonomy" id="2202721"/>
    <lineage>
        <taxon>Bacteria</taxon>
        <taxon>Pseudomonadati</taxon>
        <taxon>Bacteroidota</taxon>
        <taxon>Flavobacteriia</taxon>
        <taxon>Flavobacteriales</taxon>
        <taxon>Flavobacteriaceae</taxon>
        <taxon>Zhouia</taxon>
    </lineage>
</organism>
<dbReference type="InterPro" id="IPR005135">
    <property type="entry name" value="Endo/exonuclease/phosphatase"/>
</dbReference>
<dbReference type="PANTHER" id="PTHR15822">
    <property type="entry name" value="TRAF AND TNF RECEPTOR-ASSOCIATED PROTEIN"/>
    <property type="match status" value="1"/>
</dbReference>
<feature type="chain" id="PRO_5047114887" evidence="9">
    <location>
        <begin position="25"/>
        <end position="298"/>
    </location>
</feature>
<evidence type="ECO:0000256" key="9">
    <source>
        <dbReference type="SAM" id="SignalP"/>
    </source>
</evidence>
<evidence type="ECO:0000256" key="5">
    <source>
        <dbReference type="ARBA" id="ARBA00022763"/>
    </source>
</evidence>
<feature type="domain" description="Endonuclease/exonuclease/phosphatase" evidence="10">
    <location>
        <begin position="31"/>
        <end position="286"/>
    </location>
</feature>
<reference evidence="11 12" key="1">
    <citation type="journal article" date="2018" name="Int. J. Syst. Evol. Microbiol.">
        <title>Zhouia spongiae sp. nov., isolated from a marine sponge.</title>
        <authorList>
            <person name="Zhuang L."/>
            <person name="Lin B."/>
            <person name="Qin F."/>
            <person name="Luo L."/>
        </authorList>
    </citation>
    <scope>NUCLEOTIDE SEQUENCE [LARGE SCALE GENOMIC DNA]</scope>
    <source>
        <strain evidence="11 12">HN-Y44</strain>
    </source>
</reference>
<protein>
    <submittedName>
        <fullName evidence="11">Endonuclease/exonuclease/phosphatase family protein</fullName>
    </submittedName>
</protein>
<accession>A0ABY3YLM9</accession>
<keyword evidence="3" id="KW-0540">Nuclease</keyword>
<name>A0ABY3YLM9_9FLAO</name>
<dbReference type="Gene3D" id="3.60.10.10">
    <property type="entry name" value="Endonuclease/exonuclease/phosphatase"/>
    <property type="match status" value="1"/>
</dbReference>
<dbReference type="PANTHER" id="PTHR15822:SF4">
    <property type="entry name" value="TYROSYL-DNA PHOSPHODIESTERASE 2"/>
    <property type="match status" value="1"/>
</dbReference>
<evidence type="ECO:0000313" key="11">
    <source>
        <dbReference type="EMBL" id="UNY98744.1"/>
    </source>
</evidence>
<evidence type="ECO:0000259" key="10">
    <source>
        <dbReference type="Pfam" id="PF03372"/>
    </source>
</evidence>
<evidence type="ECO:0000256" key="4">
    <source>
        <dbReference type="ARBA" id="ARBA00022723"/>
    </source>
</evidence>
<dbReference type="Pfam" id="PF03372">
    <property type="entry name" value="Exo_endo_phos"/>
    <property type="match status" value="1"/>
</dbReference>
<dbReference type="EMBL" id="CP094326">
    <property type="protein sequence ID" value="UNY98744.1"/>
    <property type="molecule type" value="Genomic_DNA"/>
</dbReference>
<dbReference type="Proteomes" id="UP000829476">
    <property type="component" value="Chromosome"/>
</dbReference>
<keyword evidence="4" id="KW-0479">Metal-binding</keyword>
<keyword evidence="6" id="KW-0378">Hydrolase</keyword>
<keyword evidence="11" id="KW-0255">Endonuclease</keyword>
<comment type="cofactor">
    <cofactor evidence="2">
        <name>Mg(2+)</name>
        <dbReference type="ChEBI" id="CHEBI:18420"/>
    </cofactor>
</comment>
<evidence type="ECO:0000256" key="1">
    <source>
        <dbReference type="ARBA" id="ARBA00001936"/>
    </source>
</evidence>
<evidence type="ECO:0000256" key="8">
    <source>
        <dbReference type="ARBA" id="ARBA00023204"/>
    </source>
</evidence>
<keyword evidence="8" id="KW-0234">DNA repair</keyword>
<comment type="cofactor">
    <cofactor evidence="1">
        <name>Mn(2+)</name>
        <dbReference type="ChEBI" id="CHEBI:29035"/>
    </cofactor>
</comment>
<evidence type="ECO:0000256" key="3">
    <source>
        <dbReference type="ARBA" id="ARBA00022722"/>
    </source>
</evidence>
<dbReference type="InterPro" id="IPR036691">
    <property type="entry name" value="Endo/exonu/phosph_ase_sf"/>
</dbReference>
<dbReference type="SUPFAM" id="SSF56219">
    <property type="entry name" value="DNase I-like"/>
    <property type="match status" value="1"/>
</dbReference>
<proteinExistence type="predicted"/>
<evidence type="ECO:0000256" key="2">
    <source>
        <dbReference type="ARBA" id="ARBA00001946"/>
    </source>
</evidence>
<dbReference type="GO" id="GO:0004519">
    <property type="term" value="F:endonuclease activity"/>
    <property type="evidence" value="ECO:0007669"/>
    <property type="project" value="UniProtKB-KW"/>
</dbReference>
<keyword evidence="9" id="KW-0732">Signal</keyword>
<evidence type="ECO:0000256" key="7">
    <source>
        <dbReference type="ARBA" id="ARBA00022842"/>
    </source>
</evidence>
<dbReference type="InterPro" id="IPR051547">
    <property type="entry name" value="TDP2-like"/>
</dbReference>
<evidence type="ECO:0000256" key="6">
    <source>
        <dbReference type="ARBA" id="ARBA00022801"/>
    </source>
</evidence>
<feature type="signal peptide" evidence="9">
    <location>
        <begin position="1"/>
        <end position="24"/>
    </location>
</feature>
<keyword evidence="5" id="KW-0227">DNA damage</keyword>